<dbReference type="Pfam" id="PF00892">
    <property type="entry name" value="EamA"/>
    <property type="match status" value="2"/>
</dbReference>
<organism evidence="10 11">
    <name type="scientific">Motilibacter deserti</name>
    <dbReference type="NCBI Taxonomy" id="2714956"/>
    <lineage>
        <taxon>Bacteria</taxon>
        <taxon>Bacillati</taxon>
        <taxon>Actinomycetota</taxon>
        <taxon>Actinomycetes</taxon>
        <taxon>Motilibacterales</taxon>
        <taxon>Motilibacteraceae</taxon>
        <taxon>Motilibacter</taxon>
    </lineage>
</organism>
<comment type="similarity">
    <text evidence="2">Belongs to the EamA transporter family.</text>
</comment>
<protein>
    <submittedName>
        <fullName evidence="10">DMT family transporter</fullName>
    </submittedName>
</protein>
<evidence type="ECO:0000256" key="2">
    <source>
        <dbReference type="ARBA" id="ARBA00007362"/>
    </source>
</evidence>
<evidence type="ECO:0000259" key="9">
    <source>
        <dbReference type="Pfam" id="PF00892"/>
    </source>
</evidence>
<evidence type="ECO:0000256" key="7">
    <source>
        <dbReference type="SAM" id="MobiDB-lite"/>
    </source>
</evidence>
<name>A0ABX0H2I8_9ACTN</name>
<dbReference type="InterPro" id="IPR051258">
    <property type="entry name" value="Diverse_Substrate_Transporter"/>
</dbReference>
<dbReference type="EMBL" id="JAANNP010000102">
    <property type="protein sequence ID" value="NHC16170.1"/>
    <property type="molecule type" value="Genomic_DNA"/>
</dbReference>
<evidence type="ECO:0000256" key="4">
    <source>
        <dbReference type="ARBA" id="ARBA00022692"/>
    </source>
</evidence>
<dbReference type="InterPro" id="IPR000620">
    <property type="entry name" value="EamA_dom"/>
</dbReference>
<comment type="subcellular location">
    <subcellularLocation>
        <location evidence="1">Cell membrane</location>
        <topology evidence="1">Multi-pass membrane protein</topology>
    </subcellularLocation>
</comment>
<evidence type="ECO:0000256" key="5">
    <source>
        <dbReference type="ARBA" id="ARBA00022989"/>
    </source>
</evidence>
<sequence>MRGAYAVDAVLLGVAVVWGTSYLVAKDLTAVAAVSVVLALRYLLTAASLVVVCAGTRSLPDRRELRVGVLLGCTQAAILALETAGVAHTSATNAGLLISLTVVCTPLLESAWSRSWLPAPFFVAATLAVVGVGLLVSADGLAAPGGGDLLVLAAAGVRATHVTLIGRLTAGRAYRSLHITTVQAVVGTAVFGLAAAPQLPGTLPELSAADWGRLAYLALACSVFAFLAQTWAIRRTSASRASLLMGTEPVWAVAAGLGLGDERLTAPSAVGAALIVASTYWGRAVEGRHRARITEPETPDAAFADADYGGREPAQSAR</sequence>
<dbReference type="PANTHER" id="PTHR42920:SF5">
    <property type="entry name" value="EAMA DOMAIN-CONTAINING PROTEIN"/>
    <property type="match status" value="1"/>
</dbReference>
<feature type="transmembrane region" description="Helical" evidence="8">
    <location>
        <begin position="5"/>
        <end position="25"/>
    </location>
</feature>
<keyword evidence="6 8" id="KW-0472">Membrane</keyword>
<feature type="transmembrane region" description="Helical" evidence="8">
    <location>
        <begin position="177"/>
        <end position="194"/>
    </location>
</feature>
<feature type="transmembrane region" description="Helical" evidence="8">
    <location>
        <begin position="119"/>
        <end position="138"/>
    </location>
</feature>
<reference evidence="10 11" key="1">
    <citation type="submission" date="2020-03" db="EMBL/GenBank/DDBJ databases">
        <title>Two novel Motilibacter sp.</title>
        <authorList>
            <person name="Liu S."/>
        </authorList>
    </citation>
    <scope>NUCLEOTIDE SEQUENCE [LARGE SCALE GENOMIC DNA]</scope>
    <source>
        <strain evidence="10 11">E257</strain>
    </source>
</reference>
<proteinExistence type="inferred from homology"/>
<evidence type="ECO:0000256" key="1">
    <source>
        <dbReference type="ARBA" id="ARBA00004651"/>
    </source>
</evidence>
<gene>
    <name evidence="10" type="ORF">G9H71_20500</name>
</gene>
<feature type="transmembrane region" description="Helical" evidence="8">
    <location>
        <begin position="214"/>
        <end position="233"/>
    </location>
</feature>
<feature type="transmembrane region" description="Helical" evidence="8">
    <location>
        <begin position="67"/>
        <end position="88"/>
    </location>
</feature>
<evidence type="ECO:0000313" key="10">
    <source>
        <dbReference type="EMBL" id="NHC16170.1"/>
    </source>
</evidence>
<keyword evidence="3" id="KW-1003">Cell membrane</keyword>
<feature type="transmembrane region" description="Helical" evidence="8">
    <location>
        <begin position="31"/>
        <end position="55"/>
    </location>
</feature>
<feature type="domain" description="EamA" evidence="9">
    <location>
        <begin position="10"/>
        <end position="136"/>
    </location>
</feature>
<feature type="domain" description="EamA" evidence="9">
    <location>
        <begin position="147"/>
        <end position="280"/>
    </location>
</feature>
<dbReference type="PANTHER" id="PTHR42920">
    <property type="entry name" value="OS03G0707200 PROTEIN-RELATED"/>
    <property type="match status" value="1"/>
</dbReference>
<keyword evidence="5 8" id="KW-1133">Transmembrane helix</keyword>
<comment type="caution">
    <text evidence="10">The sequence shown here is derived from an EMBL/GenBank/DDBJ whole genome shotgun (WGS) entry which is preliminary data.</text>
</comment>
<evidence type="ECO:0000313" key="11">
    <source>
        <dbReference type="Proteomes" id="UP000800981"/>
    </source>
</evidence>
<keyword evidence="4 8" id="KW-0812">Transmembrane</keyword>
<dbReference type="SUPFAM" id="SSF103481">
    <property type="entry name" value="Multidrug resistance efflux transporter EmrE"/>
    <property type="match status" value="2"/>
</dbReference>
<keyword evidence="11" id="KW-1185">Reference proteome</keyword>
<evidence type="ECO:0000256" key="3">
    <source>
        <dbReference type="ARBA" id="ARBA00022475"/>
    </source>
</evidence>
<accession>A0ABX0H2I8</accession>
<evidence type="ECO:0000256" key="6">
    <source>
        <dbReference type="ARBA" id="ARBA00023136"/>
    </source>
</evidence>
<feature type="region of interest" description="Disordered" evidence="7">
    <location>
        <begin position="291"/>
        <end position="318"/>
    </location>
</feature>
<dbReference type="InterPro" id="IPR037185">
    <property type="entry name" value="EmrE-like"/>
</dbReference>
<dbReference type="Proteomes" id="UP000800981">
    <property type="component" value="Unassembled WGS sequence"/>
</dbReference>
<evidence type="ECO:0000256" key="8">
    <source>
        <dbReference type="SAM" id="Phobius"/>
    </source>
</evidence>